<gene>
    <name evidence="3" type="ORF">AY601_4564</name>
</gene>
<dbReference type="SMART" id="SM00448">
    <property type="entry name" value="REC"/>
    <property type="match status" value="1"/>
</dbReference>
<dbReference type="PANTHER" id="PTHR44520:SF2">
    <property type="entry name" value="RESPONSE REGULATOR RCP1"/>
    <property type="match status" value="1"/>
</dbReference>
<dbReference type="OrthoDB" id="1121174at2"/>
<dbReference type="PROSITE" id="PS50110">
    <property type="entry name" value="RESPONSE_REGULATORY"/>
    <property type="match status" value="1"/>
</dbReference>
<dbReference type="Gene3D" id="3.40.50.2300">
    <property type="match status" value="1"/>
</dbReference>
<evidence type="ECO:0000256" key="1">
    <source>
        <dbReference type="PROSITE-ProRule" id="PRU00169"/>
    </source>
</evidence>
<feature type="domain" description="Response regulatory" evidence="2">
    <location>
        <begin position="3"/>
        <end position="129"/>
    </location>
</feature>
<reference evidence="3 4" key="1">
    <citation type="submission" date="2016-03" db="EMBL/GenBank/DDBJ databases">
        <title>Complete genome sequence of Pedobacter cryoconitis PAMC 27485.</title>
        <authorList>
            <person name="Lee J."/>
            <person name="Kim O.-S."/>
        </authorList>
    </citation>
    <scope>NUCLEOTIDE SEQUENCE [LARGE SCALE GENOMIC DNA]</scope>
    <source>
        <strain evidence="3 4">PAMC 27485</strain>
    </source>
</reference>
<dbReference type="SUPFAM" id="SSF52172">
    <property type="entry name" value="CheY-like"/>
    <property type="match status" value="1"/>
</dbReference>
<dbReference type="PATRIC" id="fig|188932.3.peg.4731"/>
<dbReference type="InterPro" id="IPR001789">
    <property type="entry name" value="Sig_transdc_resp-reg_receiver"/>
</dbReference>
<evidence type="ECO:0000259" key="2">
    <source>
        <dbReference type="PROSITE" id="PS50110"/>
    </source>
</evidence>
<keyword evidence="4" id="KW-1185">Reference proteome</keyword>
<dbReference type="EMBL" id="CP014504">
    <property type="protein sequence ID" value="AMQ01401.1"/>
    <property type="molecule type" value="Genomic_DNA"/>
</dbReference>
<evidence type="ECO:0000313" key="3">
    <source>
        <dbReference type="EMBL" id="AMQ01401.1"/>
    </source>
</evidence>
<accession>A0A127VJM5</accession>
<dbReference type="InterPro" id="IPR052893">
    <property type="entry name" value="TCS_response_regulator"/>
</dbReference>
<dbReference type="Pfam" id="PF00072">
    <property type="entry name" value="Response_reg"/>
    <property type="match status" value="1"/>
</dbReference>
<dbReference type="GO" id="GO:0000160">
    <property type="term" value="P:phosphorelay signal transduction system"/>
    <property type="evidence" value="ECO:0007669"/>
    <property type="project" value="InterPro"/>
</dbReference>
<feature type="modified residue" description="4-aspartylphosphate" evidence="1">
    <location>
        <position position="60"/>
    </location>
</feature>
<sequence length="129" mass="15205">MKKVYLIDDDDIFVFLTKKTMLKVSENVDVEVFSDGLQAITHLKEIQDKKELLPDVIFLDLNMPVMDGWEFLAEYQELYPSFVKRNELYIVSSSISPHEMERSKNIEEVCEFIIKPLVKEKFLEILENL</sequence>
<organism evidence="3 4">
    <name type="scientific">Pedobacter cryoconitis</name>
    <dbReference type="NCBI Taxonomy" id="188932"/>
    <lineage>
        <taxon>Bacteria</taxon>
        <taxon>Pseudomonadati</taxon>
        <taxon>Bacteroidota</taxon>
        <taxon>Sphingobacteriia</taxon>
        <taxon>Sphingobacteriales</taxon>
        <taxon>Sphingobacteriaceae</taxon>
        <taxon>Pedobacter</taxon>
    </lineage>
</organism>
<name>A0A127VJM5_9SPHI</name>
<protein>
    <submittedName>
        <fullName evidence="3">Receiver protein of a two-component response regulator</fullName>
    </submittedName>
</protein>
<dbReference type="RefSeq" id="WP_068405483.1">
    <property type="nucleotide sequence ID" value="NZ_CP014504.1"/>
</dbReference>
<keyword evidence="1" id="KW-0597">Phosphoprotein</keyword>
<dbReference type="AlphaFoldDB" id="A0A127VJM5"/>
<dbReference type="Proteomes" id="UP000071561">
    <property type="component" value="Chromosome"/>
</dbReference>
<dbReference type="InterPro" id="IPR011006">
    <property type="entry name" value="CheY-like_superfamily"/>
</dbReference>
<dbReference type="KEGG" id="pcm:AY601_4564"/>
<dbReference type="PANTHER" id="PTHR44520">
    <property type="entry name" value="RESPONSE REGULATOR RCP1-RELATED"/>
    <property type="match status" value="1"/>
</dbReference>
<evidence type="ECO:0000313" key="4">
    <source>
        <dbReference type="Proteomes" id="UP000071561"/>
    </source>
</evidence>
<proteinExistence type="predicted"/>